<feature type="transmembrane region" description="Helical" evidence="1">
    <location>
        <begin position="385"/>
        <end position="407"/>
    </location>
</feature>
<feature type="transmembrane region" description="Helical" evidence="1">
    <location>
        <begin position="81"/>
        <end position="100"/>
    </location>
</feature>
<evidence type="ECO:0000313" key="3">
    <source>
        <dbReference type="Proteomes" id="UP001546774"/>
    </source>
</evidence>
<feature type="transmembrane region" description="Helical" evidence="1">
    <location>
        <begin position="112"/>
        <end position="130"/>
    </location>
</feature>
<gene>
    <name evidence="2" type="ORF">WMO37_13080</name>
</gene>
<feature type="transmembrane region" description="Helical" evidence="1">
    <location>
        <begin position="136"/>
        <end position="157"/>
    </location>
</feature>
<feature type="transmembrane region" description="Helical" evidence="1">
    <location>
        <begin position="443"/>
        <end position="462"/>
    </location>
</feature>
<accession>A0ABV1H8W9</accession>
<dbReference type="Pfam" id="PF09586">
    <property type="entry name" value="YfhO"/>
    <property type="match status" value="1"/>
</dbReference>
<feature type="transmembrane region" description="Helical" evidence="1">
    <location>
        <begin position="188"/>
        <end position="221"/>
    </location>
</feature>
<dbReference type="Proteomes" id="UP001546774">
    <property type="component" value="Unassembled WGS sequence"/>
</dbReference>
<keyword evidence="1" id="KW-0472">Membrane</keyword>
<name>A0ABV1H8W9_9FIRM</name>
<feature type="transmembrane region" description="Helical" evidence="1">
    <location>
        <begin position="233"/>
        <end position="256"/>
    </location>
</feature>
<dbReference type="EMBL" id="JBBMFS010000014">
    <property type="protein sequence ID" value="MEQ2555925.1"/>
    <property type="molecule type" value="Genomic_DNA"/>
</dbReference>
<dbReference type="PANTHER" id="PTHR38454:SF1">
    <property type="entry name" value="INTEGRAL MEMBRANE PROTEIN"/>
    <property type="match status" value="1"/>
</dbReference>
<feature type="transmembrane region" description="Helical" evidence="1">
    <location>
        <begin position="846"/>
        <end position="866"/>
    </location>
</feature>
<evidence type="ECO:0000256" key="1">
    <source>
        <dbReference type="SAM" id="Phobius"/>
    </source>
</evidence>
<organism evidence="2 3">
    <name type="scientific">Lachnospira intestinalis</name>
    <dbReference type="NCBI Taxonomy" id="3133158"/>
    <lineage>
        <taxon>Bacteria</taxon>
        <taxon>Bacillati</taxon>
        <taxon>Bacillota</taxon>
        <taxon>Clostridia</taxon>
        <taxon>Lachnospirales</taxon>
        <taxon>Lachnospiraceae</taxon>
        <taxon>Lachnospira</taxon>
    </lineage>
</organism>
<sequence>MKEKVNVLAKKLKPYSIPGAITLAVVLITLILKGIWPFGGNRIDYFDNMQQVAPLYAHLWDFMHGKASLWFDWYTGLGTNVSMSISAFSMLSPFNLLLYLVPRNLILESISILTAVKMVFMSVAMYALLNHKFPKLLYPVKTAFAVMYSLCGYVILYGSCFTPWMDIVALFPLLMLALDRLLTTGKKLFYIFMVALSFIINYYLSAMALIYVFLVSGVYILLLCERKEWKKHAWNLGIGTAAGMGLSCFVLIPVFMQLSGSQRGNAGGSIVSQYLGWIKGAIVTDGSMAAFQRYMMLYGLSFVLAVILIGLKKYKEDKKMCRVMACLLGIALLPMFVEGINLMWHFGSYNGYTLRNGFLIAFTLLCMGAYYAQKMFADMPLEKKYIKCQIVIAAVMCLVYAAGYLLIPQNNEILATIFFVAVFITMFIVYLRKLKEEKDEFNVKSVLAVIAVEVFLGAFALIGPPKFYTYEAYQVGDYVQYANEAYEALDIEESATDRIVNPDISLNANYPLILRRGALSSFTAALESDTQTFAKNWGYSKYFLWLLDSGGTVFTNALFHVTEAVNQNDLDPALYTLEKSYADYDIDSKEAPQEGYKLYSANYRLPFAMTVASSFASEDLGVDWVDLHNKFYTALSGDKEPLVKGMSYSVKKSDTVLEYNTQISGNAAVYLKIVDINNRNSDANASWLISSMHVYVNDKEVPVPTLGDVENTAYFTDYNNNLLYLGCFDNESIDIRIEYDDPWYLKVSEVSFAQLDMDKMEKLCRAYENTKCDVSYTNDSLTVKLDGSATKNYALIPVVYSKNWKVSVNGQQVQAKEIAGLFTGVKIHSGENTITMEFEPQGRKEGLLITLATLLILVVCLVIDHFKKINVPAWIQYCAVFVWLQLLNAVVVAMFLIPVIAAVPAFLYQIILKIMQIL</sequence>
<feature type="transmembrane region" description="Helical" evidence="1">
    <location>
        <begin position="294"/>
        <end position="311"/>
    </location>
</feature>
<protein>
    <submittedName>
        <fullName evidence="2">YfhO family protein</fullName>
    </submittedName>
</protein>
<reference evidence="2" key="1">
    <citation type="submission" date="2024-03" db="EMBL/GenBank/DDBJ databases">
        <title>Human intestinal bacterial collection.</title>
        <authorList>
            <person name="Pauvert C."/>
            <person name="Hitch T.C.A."/>
            <person name="Clavel T."/>
        </authorList>
    </citation>
    <scope>NUCLEOTIDE SEQUENCE [LARGE SCALE GENOMIC DNA]</scope>
    <source>
        <strain evidence="2">CLA-AA-H89B</strain>
    </source>
</reference>
<feature type="transmembrane region" description="Helical" evidence="1">
    <location>
        <begin position="20"/>
        <end position="39"/>
    </location>
</feature>
<dbReference type="PANTHER" id="PTHR38454">
    <property type="entry name" value="INTEGRAL MEMBRANE PROTEIN-RELATED"/>
    <property type="match status" value="1"/>
</dbReference>
<feature type="transmembrane region" description="Helical" evidence="1">
    <location>
        <begin position="413"/>
        <end position="431"/>
    </location>
</feature>
<keyword evidence="1" id="KW-0812">Transmembrane</keyword>
<feature type="transmembrane region" description="Helical" evidence="1">
    <location>
        <begin position="164"/>
        <end position="182"/>
    </location>
</feature>
<feature type="transmembrane region" description="Helical" evidence="1">
    <location>
        <begin position="886"/>
        <end position="908"/>
    </location>
</feature>
<keyword evidence="1" id="KW-1133">Transmembrane helix</keyword>
<proteinExistence type="predicted"/>
<feature type="transmembrane region" description="Helical" evidence="1">
    <location>
        <begin position="323"/>
        <end position="344"/>
    </location>
</feature>
<evidence type="ECO:0000313" key="2">
    <source>
        <dbReference type="EMBL" id="MEQ2555925.1"/>
    </source>
</evidence>
<dbReference type="InterPro" id="IPR018580">
    <property type="entry name" value="Uncharacterised_YfhO"/>
</dbReference>
<keyword evidence="3" id="KW-1185">Reference proteome</keyword>
<feature type="transmembrane region" description="Helical" evidence="1">
    <location>
        <begin position="356"/>
        <end position="373"/>
    </location>
</feature>
<comment type="caution">
    <text evidence="2">The sequence shown here is derived from an EMBL/GenBank/DDBJ whole genome shotgun (WGS) entry which is preliminary data.</text>
</comment>